<dbReference type="SUPFAM" id="SSF53474">
    <property type="entry name" value="alpha/beta-Hydrolases"/>
    <property type="match status" value="1"/>
</dbReference>
<dbReference type="HOGENOM" id="CLU_048587_1_1_1"/>
<dbReference type="InterPro" id="IPR051411">
    <property type="entry name" value="Polyketide_trans_af380"/>
</dbReference>
<organism evidence="3 4">
    <name type="scientific">Exophiala oligosperma</name>
    <dbReference type="NCBI Taxonomy" id="215243"/>
    <lineage>
        <taxon>Eukaryota</taxon>
        <taxon>Fungi</taxon>
        <taxon>Dikarya</taxon>
        <taxon>Ascomycota</taxon>
        <taxon>Pezizomycotina</taxon>
        <taxon>Eurotiomycetes</taxon>
        <taxon>Chaetothyriomycetidae</taxon>
        <taxon>Chaetothyriales</taxon>
        <taxon>Herpotrichiellaceae</taxon>
        <taxon>Exophiala</taxon>
    </lineage>
</organism>
<accession>A0A0D2A6V6</accession>
<dbReference type="VEuPathDB" id="FungiDB:PV06_11659"/>
<reference evidence="3 4" key="1">
    <citation type="submission" date="2015-01" db="EMBL/GenBank/DDBJ databases">
        <title>The Genome Sequence of Exophiala oligosperma CBS72588.</title>
        <authorList>
            <consortium name="The Broad Institute Genomics Platform"/>
            <person name="Cuomo C."/>
            <person name="de Hoog S."/>
            <person name="Gorbushina A."/>
            <person name="Stielow B."/>
            <person name="Teixiera M."/>
            <person name="Abouelleil A."/>
            <person name="Chapman S.B."/>
            <person name="Priest M."/>
            <person name="Young S.K."/>
            <person name="Wortman J."/>
            <person name="Nusbaum C."/>
            <person name="Birren B."/>
        </authorList>
    </citation>
    <scope>NUCLEOTIDE SEQUENCE [LARGE SCALE GENOMIC DNA]</scope>
    <source>
        <strain evidence="3 4">CBS 72588</strain>
    </source>
</reference>
<evidence type="ECO:0000313" key="3">
    <source>
        <dbReference type="EMBL" id="KIW36026.1"/>
    </source>
</evidence>
<name>A0A0D2A6V6_9EURO</name>
<dbReference type="Pfam" id="PF12697">
    <property type="entry name" value="Abhydrolase_6"/>
    <property type="match status" value="1"/>
</dbReference>
<dbReference type="Gene3D" id="3.40.50.1820">
    <property type="entry name" value="alpha/beta hydrolase"/>
    <property type="match status" value="1"/>
</dbReference>
<dbReference type="InterPro" id="IPR029058">
    <property type="entry name" value="AB_hydrolase_fold"/>
</dbReference>
<dbReference type="GeneID" id="27363733"/>
<dbReference type="STRING" id="215243.A0A0D2A6V6"/>
<dbReference type="OrthoDB" id="2498029at2759"/>
<dbReference type="AlphaFoldDB" id="A0A0D2A6V6"/>
<evidence type="ECO:0000259" key="2">
    <source>
        <dbReference type="Pfam" id="PF12697"/>
    </source>
</evidence>
<keyword evidence="4" id="KW-1185">Reference proteome</keyword>
<proteinExistence type="inferred from homology"/>
<dbReference type="PANTHER" id="PTHR47751">
    <property type="entry name" value="SUPERFAMILY HYDROLASE, PUTATIVE (AFU_ORTHOLOGUE AFUA_2G16580)-RELATED"/>
    <property type="match status" value="1"/>
</dbReference>
<dbReference type="Gene3D" id="1.10.10.800">
    <property type="match status" value="1"/>
</dbReference>
<dbReference type="EMBL" id="KN847380">
    <property type="protein sequence ID" value="KIW36026.1"/>
    <property type="molecule type" value="Genomic_DNA"/>
</dbReference>
<protein>
    <recommendedName>
        <fullName evidence="2">AB hydrolase-1 domain-containing protein</fullName>
    </recommendedName>
</protein>
<dbReference type="RefSeq" id="XP_016256242.1">
    <property type="nucleotide sequence ID" value="XM_016413369.1"/>
</dbReference>
<feature type="domain" description="AB hydrolase-1" evidence="2">
    <location>
        <begin position="33"/>
        <end position="276"/>
    </location>
</feature>
<dbReference type="PANTHER" id="PTHR47751:SF2">
    <property type="entry name" value="DLTD N-TERMINAL DOMAIN PROTEIN (AFU_ORTHOLOGUE AFUA_8G00380)-RELATED"/>
    <property type="match status" value="1"/>
</dbReference>
<dbReference type="InterPro" id="IPR000073">
    <property type="entry name" value="AB_hydrolase_1"/>
</dbReference>
<evidence type="ECO:0000256" key="1">
    <source>
        <dbReference type="ARBA" id="ARBA00029464"/>
    </source>
</evidence>
<dbReference type="GO" id="GO:0016787">
    <property type="term" value="F:hydrolase activity"/>
    <property type="evidence" value="ECO:0007669"/>
    <property type="project" value="InterPro"/>
</dbReference>
<dbReference type="Proteomes" id="UP000053342">
    <property type="component" value="Unassembled WGS sequence"/>
</dbReference>
<evidence type="ECO:0000313" key="4">
    <source>
        <dbReference type="Proteomes" id="UP000053342"/>
    </source>
</evidence>
<sequence length="301" mass="33159">MASASRRNISFKTVDQLTLRGWFYPAGDKSPVVILSHGLTGLKEQYLDNFAARFQAAGFASLVYDNRNFGASDGHPRFEVDGFKQVEDYHDAVTYVSTLSEVDADRIAIWGSSYSGGNVLQAASVDRRIKAVIAQVPFVAGSSVPGLIDLMPLIIADRSRISDGTPGALMTVVADTLADAQAGTAACVLPAEDAYRFFVQSETGPDAQWENKITLQSLFKLMKNEPRAYIERISPTPLLMVIAEEDTAVYVPTQMETFERAKEPKELLFLKGTGHFEPYSGDCFETNIEAQLKFLRTHLKD</sequence>
<gene>
    <name evidence="3" type="ORF">PV06_11659</name>
</gene>
<comment type="similarity">
    <text evidence="1">Belongs to the polyketide transferase af380 family.</text>
</comment>